<organism evidence="1 2">
    <name type="scientific">Bacteroides ovatus</name>
    <dbReference type="NCBI Taxonomy" id="28116"/>
    <lineage>
        <taxon>Bacteria</taxon>
        <taxon>Pseudomonadati</taxon>
        <taxon>Bacteroidota</taxon>
        <taxon>Bacteroidia</taxon>
        <taxon>Bacteroidales</taxon>
        <taxon>Bacteroidaceae</taxon>
        <taxon>Bacteroides</taxon>
    </lineage>
</organism>
<dbReference type="RefSeq" id="WP_149944900.1">
    <property type="nucleotide sequence ID" value="NZ_CAAKNR010000190.1"/>
</dbReference>
<reference evidence="1 2" key="1">
    <citation type="journal article" date="2019" name="Nat. Med.">
        <title>A library of human gut bacterial isolates paired with longitudinal multiomics data enables mechanistic microbiome research.</title>
        <authorList>
            <person name="Poyet M."/>
            <person name="Groussin M."/>
            <person name="Gibbons S.M."/>
            <person name="Avila-Pacheco J."/>
            <person name="Jiang X."/>
            <person name="Kearney S.M."/>
            <person name="Perrotta A.R."/>
            <person name="Berdy B."/>
            <person name="Zhao S."/>
            <person name="Lieberman T.D."/>
            <person name="Swanson P.K."/>
            <person name="Smith M."/>
            <person name="Roesemann S."/>
            <person name="Alexander J.E."/>
            <person name="Rich S.A."/>
            <person name="Livny J."/>
            <person name="Vlamakis H."/>
            <person name="Clish C."/>
            <person name="Bullock K."/>
            <person name="Deik A."/>
            <person name="Scott J."/>
            <person name="Pierce K.A."/>
            <person name="Xavier R.J."/>
            <person name="Alm E.J."/>
        </authorList>
    </citation>
    <scope>NUCLEOTIDE SEQUENCE [LARGE SCALE GENOMIC DNA]</scope>
    <source>
        <strain evidence="1 2">BIOML-A134</strain>
    </source>
</reference>
<name>A0A5M5DUS6_BACOV</name>
<dbReference type="EMBL" id="VWKB01000032">
    <property type="protein sequence ID" value="KAA4092528.1"/>
    <property type="molecule type" value="Genomic_DNA"/>
</dbReference>
<dbReference type="Proteomes" id="UP000473905">
    <property type="component" value="Unassembled WGS sequence"/>
</dbReference>
<dbReference type="AlphaFoldDB" id="A0A5M5DUS6"/>
<keyword evidence="2" id="KW-1185">Reference proteome</keyword>
<evidence type="ECO:0000313" key="2">
    <source>
        <dbReference type="Proteomes" id="UP000473905"/>
    </source>
</evidence>
<sequence length="73" mass="8407">MNEKENFFFMVYVEGEHTPAYKHSDLTSAEAEAKRLAESLNRKAYVLCSIKSFEVNKFTVRDCRPALGDDLPF</sequence>
<gene>
    <name evidence="1" type="ORF">F3D66_21105</name>
</gene>
<evidence type="ECO:0000313" key="1">
    <source>
        <dbReference type="EMBL" id="KAA4092528.1"/>
    </source>
</evidence>
<proteinExistence type="predicted"/>
<comment type="caution">
    <text evidence="1">The sequence shown here is derived from an EMBL/GenBank/DDBJ whole genome shotgun (WGS) entry which is preliminary data.</text>
</comment>
<accession>A0A5M5DUS6</accession>
<protein>
    <submittedName>
        <fullName evidence="1">Uncharacterized protein</fullName>
    </submittedName>
</protein>